<dbReference type="GO" id="GO:0004553">
    <property type="term" value="F:hydrolase activity, hydrolyzing O-glycosyl compounds"/>
    <property type="evidence" value="ECO:0007669"/>
    <property type="project" value="TreeGrafter"/>
</dbReference>
<dbReference type="Pfam" id="PF19291">
    <property type="entry name" value="TREH_N"/>
    <property type="match status" value="1"/>
</dbReference>
<dbReference type="Pfam" id="PF00723">
    <property type="entry name" value="Glyco_hydro_15"/>
    <property type="match status" value="1"/>
</dbReference>
<evidence type="ECO:0000259" key="1">
    <source>
        <dbReference type="Pfam" id="PF00723"/>
    </source>
</evidence>
<dbReference type="InterPro" id="IPR011613">
    <property type="entry name" value="GH15-like"/>
</dbReference>
<evidence type="ECO:0000259" key="2">
    <source>
        <dbReference type="Pfam" id="PF19291"/>
    </source>
</evidence>
<feature type="domain" description="GH15-like" evidence="1">
    <location>
        <begin position="218"/>
        <end position="582"/>
    </location>
</feature>
<accession>A0A7W5DUB9</accession>
<feature type="domain" description="Trehalase-like N-terminal" evidence="2">
    <location>
        <begin position="8"/>
        <end position="145"/>
    </location>
</feature>
<dbReference type="PANTHER" id="PTHR31616">
    <property type="entry name" value="TREHALASE"/>
    <property type="match status" value="1"/>
</dbReference>
<reference evidence="3 4" key="1">
    <citation type="submission" date="2020-08" db="EMBL/GenBank/DDBJ databases">
        <title>Genomic Encyclopedia of Type Strains, Phase IV (KMG-IV): sequencing the most valuable type-strain genomes for metagenomic binning, comparative biology and taxonomic classification.</title>
        <authorList>
            <person name="Goeker M."/>
        </authorList>
    </citation>
    <scope>NUCLEOTIDE SEQUENCE [LARGE SCALE GENOMIC DNA]</scope>
    <source>
        <strain evidence="3 4">DSM 27471</strain>
    </source>
</reference>
<proteinExistence type="predicted"/>
<dbReference type="Proteomes" id="UP000544222">
    <property type="component" value="Unassembled WGS sequence"/>
</dbReference>
<dbReference type="Gene3D" id="1.50.10.10">
    <property type="match status" value="1"/>
</dbReference>
<dbReference type="InterPro" id="IPR045582">
    <property type="entry name" value="Trehalase-like_N"/>
</dbReference>
<dbReference type="InterPro" id="IPR012341">
    <property type="entry name" value="6hp_glycosidase-like_sf"/>
</dbReference>
<gene>
    <name evidence="3" type="ORF">FHX64_002566</name>
</gene>
<dbReference type="EMBL" id="JACHYB010000002">
    <property type="protein sequence ID" value="MBB3188368.1"/>
    <property type="molecule type" value="Genomic_DNA"/>
</dbReference>
<dbReference type="AlphaFoldDB" id="A0A7W5DUB9"/>
<dbReference type="PANTHER" id="PTHR31616:SF0">
    <property type="entry name" value="GLUCAN 1,4-ALPHA-GLUCOSIDASE"/>
    <property type="match status" value="1"/>
</dbReference>
<keyword evidence="4" id="KW-1185">Reference proteome</keyword>
<dbReference type="SUPFAM" id="SSF48208">
    <property type="entry name" value="Six-hairpin glycosidases"/>
    <property type="match status" value="1"/>
</dbReference>
<name>A0A7W5DUB9_9PORP</name>
<dbReference type="InterPro" id="IPR008928">
    <property type="entry name" value="6-hairpin_glycosidase_sf"/>
</dbReference>
<organism evidence="3 4">
    <name type="scientific">Microbacter margulisiae</name>
    <dbReference type="NCBI Taxonomy" id="1350067"/>
    <lineage>
        <taxon>Bacteria</taxon>
        <taxon>Pseudomonadati</taxon>
        <taxon>Bacteroidota</taxon>
        <taxon>Bacteroidia</taxon>
        <taxon>Bacteroidales</taxon>
        <taxon>Porphyromonadaceae</taxon>
        <taxon>Microbacter</taxon>
    </lineage>
</organism>
<comment type="caution">
    <text evidence="3">The sequence shown here is derived from an EMBL/GenBank/DDBJ whole genome shotgun (WGS) entry which is preliminary data.</text>
</comment>
<protein>
    <submittedName>
        <fullName evidence="3">GH15 family glucan-1,4-alpha-glucosidase</fullName>
    </submittedName>
</protein>
<evidence type="ECO:0000313" key="3">
    <source>
        <dbReference type="EMBL" id="MBB3188368.1"/>
    </source>
</evidence>
<dbReference type="GO" id="GO:0005975">
    <property type="term" value="P:carbohydrate metabolic process"/>
    <property type="evidence" value="ECO:0007669"/>
    <property type="project" value="InterPro"/>
</dbReference>
<evidence type="ECO:0000313" key="4">
    <source>
        <dbReference type="Proteomes" id="UP000544222"/>
    </source>
</evidence>
<sequence length="597" mass="69552">MMDNLDYAVIGNCRSAALVSKEGSIDWCCLPDFDSPSVFAKILDKEKGGQFSIEVDSSYVISQNYMYHTNVVVTKFKSPKGSFSIIDFMPRYKTEQEYFTPPEIYRYIRFSSGKPSFKIRYRPKLNYGEDDVKHIKEDNYIRSQSVISPTDCVYLYTSIDPDDILNENEIALTTHQFLLLSYNQKIINVDLERVYTEFQRTKVYWLNLANRSKKFEKYTEEMTRSILILKMLSFQSTGAVLAALTTSIPETLGEVRNWDYRFCWLRDASMAIDTLLKMGHNQAARRFMGYIKGILRSKHDTFQIMYGIRGERDLMEVSLPHLSGYEDSKPVRIGNNAFSQRQNDVFGYLLNVIYQYYNYFPGMLDEVEEMWEIVRNIIRTVSNVWEKPDQGIWEIRNEEKHFVFSKIMCWVALDRAIKIAKLLNKPYYVQLWSGIANRIKEDVLTKGWNESLQTFTQTYDNTELDASLLIMAEYGFIEANDPKYVGTVLACQKELFHNDLMYRYVNHDDFGKPSSSFTIGTFWLVQALARIGKKDEAQTIFNKLLRCSNHVGLFSEDIDFTTKRLLGNFPQAYSHLALINTAMLFSDERKASKFIKP</sequence>